<accession>A0ACB8TXU0</accession>
<protein>
    <submittedName>
        <fullName evidence="1">SNF2 family N-terminal domain-containing protein</fullName>
    </submittedName>
</protein>
<keyword evidence="2" id="KW-1185">Reference proteome</keyword>
<gene>
    <name evidence="1" type="ORF">BDY19DRAFT_995329</name>
</gene>
<sequence length="1027" mass="116461">MTVHNLPVSSPSSSSFSSPPPPPNTMDIRESGDELDCLTPSSRTAASRSAATTPTLQGSEEPGGGDETPTSARKLRLRPPKPEPSTTPTKIKLAVPNKKRTLLDFAGFEATSNVQNLAKKPKTELKKPSERKNDKKANTIVIHRKKIAIEASRRRWLHRHRDLFAPLLPPTTRFFDTIDREILESVDKGTYIPYRELTEQPRLIQNGELKDYQLRGLSFLAHMHDNGMNCILGDEMGLGKTLQTLSLFAYVKESSKSSVDPHLIVCPLSVVDTWIRELNHWMPSFRVLRFHAQESERTRLKNAVRDGQLEFDVCVTTYEGFVAEDTWFKSKKWTYAVLDEGHRIKNRDTQIARSVQGIGSLYRLILTGTPVQNNLVELWGLLHWLYPTVFTDSTEKMFHEAFNLTQGTYALPFLTATEKLLSKVMLRRTKDTVEGQISIPPKEELTVFIPMSQAQRFWTYRLLTKLDSLDLEGIFASDIETEEKENLAEDREEVKRYLEEQPKENQKVGGEGNSQWKRLMNLLMQLRKVCNHPYLLPDVEPDPYTIGPHVVSSSSKLILIDKLLKDILPSGERVLIFSQWTGMLDLLEDFMALRSVPYARLDGSTPRARRTLDIKLFQQEKSPYQVYSISTKAGGLGINLTKATHVIMFDSDWNPQNDLQAIARAHRIGQTKPVKVYRLICQGSVEDQMLDRIRRKLFLSMKVMNNNTASPDTGTSEGSDSVEEQNSSLKRTELMSILRKGSSAISGIDSVMTLSQFLSAPIETILEASRVHDDVRTTKMKKDVGGEVKDEEGGKMLFDAEEEEKKLLQGVAQVQSRLFEGKLVERAKEKKKSDKEVAEEWRQEQKRQRKSRYVTVEGYEVLAEYLDSETPAGPPPKKEKRKGFDSEDWCMHCRDGGELILCSSCPRVVHASCEGLSKTAVKKMMSFTCSHHRCADCGRKTADAGGMLFRCRTCPQAYCEDCLPQGDIHAIGDTLPEMLVLGYGEKTGAYYIQCYGCLERFETEPMYKKQWEGEFREAEEKLAAMQI</sequence>
<reference evidence="1" key="1">
    <citation type="journal article" date="2021" name="Environ. Microbiol.">
        <title>Gene family expansions and transcriptome signatures uncover fungal adaptations to wood decay.</title>
        <authorList>
            <person name="Hage H."/>
            <person name="Miyauchi S."/>
            <person name="Viragh M."/>
            <person name="Drula E."/>
            <person name="Min B."/>
            <person name="Chaduli D."/>
            <person name="Navarro D."/>
            <person name="Favel A."/>
            <person name="Norest M."/>
            <person name="Lesage-Meessen L."/>
            <person name="Balint B."/>
            <person name="Merenyi Z."/>
            <person name="de Eugenio L."/>
            <person name="Morin E."/>
            <person name="Martinez A.T."/>
            <person name="Baldrian P."/>
            <person name="Stursova M."/>
            <person name="Martinez M.J."/>
            <person name="Novotny C."/>
            <person name="Magnuson J.K."/>
            <person name="Spatafora J.W."/>
            <person name="Maurice S."/>
            <person name="Pangilinan J."/>
            <person name="Andreopoulos W."/>
            <person name="LaButti K."/>
            <person name="Hundley H."/>
            <person name="Na H."/>
            <person name="Kuo A."/>
            <person name="Barry K."/>
            <person name="Lipzen A."/>
            <person name="Henrissat B."/>
            <person name="Riley R."/>
            <person name="Ahrendt S."/>
            <person name="Nagy L.G."/>
            <person name="Grigoriev I.V."/>
            <person name="Martin F."/>
            <person name="Rosso M.N."/>
        </authorList>
    </citation>
    <scope>NUCLEOTIDE SEQUENCE</scope>
    <source>
        <strain evidence="1">CBS 384.51</strain>
    </source>
</reference>
<name>A0ACB8TXU0_9APHY</name>
<proteinExistence type="predicted"/>
<comment type="caution">
    <text evidence="1">The sequence shown here is derived from an EMBL/GenBank/DDBJ whole genome shotgun (WGS) entry which is preliminary data.</text>
</comment>
<evidence type="ECO:0000313" key="1">
    <source>
        <dbReference type="EMBL" id="KAI0086882.1"/>
    </source>
</evidence>
<dbReference type="EMBL" id="MU274920">
    <property type="protein sequence ID" value="KAI0086882.1"/>
    <property type="molecule type" value="Genomic_DNA"/>
</dbReference>
<dbReference type="Proteomes" id="UP001055072">
    <property type="component" value="Unassembled WGS sequence"/>
</dbReference>
<evidence type="ECO:0000313" key="2">
    <source>
        <dbReference type="Proteomes" id="UP001055072"/>
    </source>
</evidence>
<organism evidence="1 2">
    <name type="scientific">Irpex rosettiformis</name>
    <dbReference type="NCBI Taxonomy" id="378272"/>
    <lineage>
        <taxon>Eukaryota</taxon>
        <taxon>Fungi</taxon>
        <taxon>Dikarya</taxon>
        <taxon>Basidiomycota</taxon>
        <taxon>Agaricomycotina</taxon>
        <taxon>Agaricomycetes</taxon>
        <taxon>Polyporales</taxon>
        <taxon>Irpicaceae</taxon>
        <taxon>Irpex</taxon>
    </lineage>
</organism>